<evidence type="ECO:0000313" key="13">
    <source>
        <dbReference type="EMBL" id="PWB72583.1"/>
    </source>
</evidence>
<dbReference type="NCBIfam" id="TIGR01090">
    <property type="entry name" value="apt"/>
    <property type="match status" value="1"/>
</dbReference>
<keyword evidence="8 11" id="KW-0328">Glycosyltransferase</keyword>
<reference evidence="13 14" key="1">
    <citation type="journal article" date="2018" name="ISME J.">
        <title>A methanotrophic archaeon couples anaerobic oxidation of methane to Fe(III) reduction.</title>
        <authorList>
            <person name="Cai C."/>
            <person name="Leu A.O."/>
            <person name="Xie G.J."/>
            <person name="Guo J."/>
            <person name="Feng Y."/>
            <person name="Zhao J.X."/>
            <person name="Tyson G.W."/>
            <person name="Yuan Z."/>
            <person name="Hu S."/>
        </authorList>
    </citation>
    <scope>NUCLEOTIDE SEQUENCE [LARGE SCALE GENOMIC DNA]</scope>
    <source>
        <strain evidence="13">FeB_12</strain>
    </source>
</reference>
<evidence type="ECO:0000256" key="11">
    <source>
        <dbReference type="HAMAP-Rule" id="MF_00004"/>
    </source>
</evidence>
<dbReference type="InterPro" id="IPR000836">
    <property type="entry name" value="PRTase_dom"/>
</dbReference>
<comment type="similarity">
    <text evidence="5 11">Belongs to the purine/pyrimidine phosphoribosyltransferase family.</text>
</comment>
<feature type="domain" description="Phosphoribosyltransferase" evidence="12">
    <location>
        <begin position="36"/>
        <end position="149"/>
    </location>
</feature>
<dbReference type="InterPro" id="IPR005764">
    <property type="entry name" value="Ade_phspho_trans"/>
</dbReference>
<organism evidence="13 14">
    <name type="scientific">candidate division GN15 bacterium</name>
    <dbReference type="NCBI Taxonomy" id="2072418"/>
    <lineage>
        <taxon>Bacteria</taxon>
        <taxon>candidate division GN15</taxon>
    </lineage>
</organism>
<evidence type="ECO:0000256" key="3">
    <source>
        <dbReference type="ARBA" id="ARBA00004496"/>
    </source>
</evidence>
<dbReference type="GO" id="GO:0005737">
    <property type="term" value="C:cytoplasm"/>
    <property type="evidence" value="ECO:0007669"/>
    <property type="project" value="UniProtKB-SubCell"/>
</dbReference>
<dbReference type="InterPro" id="IPR029057">
    <property type="entry name" value="PRTase-like"/>
</dbReference>
<keyword evidence="10 11" id="KW-0660">Purine salvage</keyword>
<dbReference type="GO" id="GO:0016208">
    <property type="term" value="F:AMP binding"/>
    <property type="evidence" value="ECO:0007669"/>
    <property type="project" value="TreeGrafter"/>
</dbReference>
<dbReference type="HAMAP" id="MF_00004">
    <property type="entry name" value="Aden_phosphoribosyltr"/>
    <property type="match status" value="1"/>
</dbReference>
<dbReference type="CDD" id="cd06223">
    <property type="entry name" value="PRTases_typeI"/>
    <property type="match status" value="1"/>
</dbReference>
<evidence type="ECO:0000256" key="7">
    <source>
        <dbReference type="ARBA" id="ARBA00022490"/>
    </source>
</evidence>
<evidence type="ECO:0000256" key="4">
    <source>
        <dbReference type="ARBA" id="ARBA00004659"/>
    </source>
</evidence>
<dbReference type="InterPro" id="IPR050054">
    <property type="entry name" value="UPRTase/APRTase"/>
</dbReference>
<evidence type="ECO:0000256" key="8">
    <source>
        <dbReference type="ARBA" id="ARBA00022676"/>
    </source>
</evidence>
<dbReference type="GO" id="GO:0044209">
    <property type="term" value="P:AMP salvage"/>
    <property type="evidence" value="ECO:0007669"/>
    <property type="project" value="UniProtKB-UniRule"/>
</dbReference>
<proteinExistence type="inferred from homology"/>
<name>A0A855X2T7_9BACT</name>
<protein>
    <recommendedName>
        <fullName evidence="6 11">Adenine phosphoribosyltransferase</fullName>
        <shortName evidence="11">APRT</shortName>
        <ecNumber evidence="6 11">2.4.2.7</ecNumber>
    </recommendedName>
</protein>
<dbReference type="Gene3D" id="3.40.50.2020">
    <property type="match status" value="1"/>
</dbReference>
<gene>
    <name evidence="11" type="primary">apt</name>
    <name evidence="13" type="ORF">C3F09_06335</name>
</gene>
<evidence type="ECO:0000259" key="12">
    <source>
        <dbReference type="Pfam" id="PF00156"/>
    </source>
</evidence>
<comment type="function">
    <text evidence="2 11">Catalyzes a salvage reaction resulting in the formation of AMP, that is energically less costly than de novo synthesis.</text>
</comment>
<dbReference type="Proteomes" id="UP000250918">
    <property type="component" value="Unassembled WGS sequence"/>
</dbReference>
<dbReference type="GO" id="GO:0006166">
    <property type="term" value="P:purine ribonucleoside salvage"/>
    <property type="evidence" value="ECO:0007669"/>
    <property type="project" value="UniProtKB-UniRule"/>
</dbReference>
<sequence length="174" mass="19218">MEQLKKYIRSVPDFPKPGINFYDVTTLFQNPVGFNLALDGMEEYVRSRKADKIVAIEARGFILGAALADRLNIGLVPARKPGKLPWRTITEEYSLEYGTDRLQMHADAVQPGERVVIVDDLIATGGTLGAACKLVEQLGGKVVGISSVIGLNFLPYRQRLAGYDLHHLIAYDSE</sequence>
<comment type="subunit">
    <text evidence="11">Homodimer.</text>
</comment>
<dbReference type="AlphaFoldDB" id="A0A855X2T7"/>
<comment type="subcellular location">
    <subcellularLocation>
        <location evidence="3 11">Cytoplasm</location>
    </subcellularLocation>
</comment>
<evidence type="ECO:0000256" key="10">
    <source>
        <dbReference type="ARBA" id="ARBA00022726"/>
    </source>
</evidence>
<comment type="caution">
    <text evidence="13">The sequence shown here is derived from an EMBL/GenBank/DDBJ whole genome shotgun (WGS) entry which is preliminary data.</text>
</comment>
<dbReference type="GO" id="GO:0006168">
    <property type="term" value="P:adenine salvage"/>
    <property type="evidence" value="ECO:0007669"/>
    <property type="project" value="InterPro"/>
</dbReference>
<dbReference type="GO" id="GO:0003999">
    <property type="term" value="F:adenine phosphoribosyltransferase activity"/>
    <property type="evidence" value="ECO:0007669"/>
    <property type="project" value="UniProtKB-UniRule"/>
</dbReference>
<dbReference type="NCBIfam" id="NF002636">
    <property type="entry name" value="PRK02304.1-5"/>
    <property type="match status" value="1"/>
</dbReference>
<dbReference type="EMBL" id="PQAP01000080">
    <property type="protein sequence ID" value="PWB72583.1"/>
    <property type="molecule type" value="Genomic_DNA"/>
</dbReference>
<dbReference type="UniPathway" id="UPA00588">
    <property type="reaction ID" value="UER00646"/>
</dbReference>
<dbReference type="PANTHER" id="PTHR32315:SF3">
    <property type="entry name" value="ADENINE PHOSPHORIBOSYLTRANSFERASE"/>
    <property type="match status" value="1"/>
</dbReference>
<dbReference type="FunFam" id="3.40.50.2020:FF:000021">
    <property type="entry name" value="Adenine phosphoribosyltransferase"/>
    <property type="match status" value="1"/>
</dbReference>
<keyword evidence="9 11" id="KW-0808">Transferase</keyword>
<dbReference type="SUPFAM" id="SSF53271">
    <property type="entry name" value="PRTase-like"/>
    <property type="match status" value="1"/>
</dbReference>
<evidence type="ECO:0000256" key="2">
    <source>
        <dbReference type="ARBA" id="ARBA00003968"/>
    </source>
</evidence>
<comment type="catalytic activity">
    <reaction evidence="1 11">
        <text>AMP + diphosphate = 5-phospho-alpha-D-ribose 1-diphosphate + adenine</text>
        <dbReference type="Rhea" id="RHEA:16609"/>
        <dbReference type="ChEBI" id="CHEBI:16708"/>
        <dbReference type="ChEBI" id="CHEBI:33019"/>
        <dbReference type="ChEBI" id="CHEBI:58017"/>
        <dbReference type="ChEBI" id="CHEBI:456215"/>
        <dbReference type="EC" id="2.4.2.7"/>
    </reaction>
</comment>
<dbReference type="Pfam" id="PF00156">
    <property type="entry name" value="Pribosyltran"/>
    <property type="match status" value="1"/>
</dbReference>
<comment type="pathway">
    <text evidence="4 11">Purine metabolism; AMP biosynthesis via salvage pathway; AMP from adenine: step 1/1.</text>
</comment>
<evidence type="ECO:0000256" key="9">
    <source>
        <dbReference type="ARBA" id="ARBA00022679"/>
    </source>
</evidence>
<evidence type="ECO:0000313" key="14">
    <source>
        <dbReference type="Proteomes" id="UP000250918"/>
    </source>
</evidence>
<keyword evidence="7 11" id="KW-0963">Cytoplasm</keyword>
<evidence type="ECO:0000256" key="6">
    <source>
        <dbReference type="ARBA" id="ARBA00011893"/>
    </source>
</evidence>
<dbReference type="NCBIfam" id="NF002634">
    <property type="entry name" value="PRK02304.1-3"/>
    <property type="match status" value="1"/>
</dbReference>
<evidence type="ECO:0000256" key="5">
    <source>
        <dbReference type="ARBA" id="ARBA00008391"/>
    </source>
</evidence>
<dbReference type="PANTHER" id="PTHR32315">
    <property type="entry name" value="ADENINE PHOSPHORIBOSYLTRANSFERASE"/>
    <property type="match status" value="1"/>
</dbReference>
<accession>A0A855X2T7</accession>
<dbReference type="GO" id="GO:0002055">
    <property type="term" value="F:adenine binding"/>
    <property type="evidence" value="ECO:0007669"/>
    <property type="project" value="TreeGrafter"/>
</dbReference>
<dbReference type="EC" id="2.4.2.7" evidence="6 11"/>
<evidence type="ECO:0000256" key="1">
    <source>
        <dbReference type="ARBA" id="ARBA00000868"/>
    </source>
</evidence>